<gene>
    <name evidence="1" type="ORF">UFOVP337_8</name>
</gene>
<proteinExistence type="predicted"/>
<organism evidence="1">
    <name type="scientific">uncultured Caudovirales phage</name>
    <dbReference type="NCBI Taxonomy" id="2100421"/>
    <lineage>
        <taxon>Viruses</taxon>
        <taxon>Duplodnaviria</taxon>
        <taxon>Heunggongvirae</taxon>
        <taxon>Uroviricota</taxon>
        <taxon>Caudoviricetes</taxon>
        <taxon>Peduoviridae</taxon>
        <taxon>Maltschvirus</taxon>
        <taxon>Maltschvirus maltsch</taxon>
    </lineage>
</organism>
<sequence>MTTAYDKVMEKHQEKKLAAKERKEEMVEAGIINKLAIDRTPMGLYQARYTMRGQVPDELKGLFTRKERILAIAKQRNIEVEESTV</sequence>
<evidence type="ECO:0000313" key="1">
    <source>
        <dbReference type="EMBL" id="CAB4139000.1"/>
    </source>
</evidence>
<name>A0A6J5M1X2_9CAUD</name>
<accession>A0A6J5M1X2</accession>
<reference evidence="1" key="1">
    <citation type="submission" date="2020-04" db="EMBL/GenBank/DDBJ databases">
        <authorList>
            <person name="Chiriac C."/>
            <person name="Salcher M."/>
            <person name="Ghai R."/>
            <person name="Kavagutti S V."/>
        </authorList>
    </citation>
    <scope>NUCLEOTIDE SEQUENCE</scope>
</reference>
<dbReference type="EMBL" id="LR796354">
    <property type="protein sequence ID" value="CAB4139000.1"/>
    <property type="molecule type" value="Genomic_DNA"/>
</dbReference>
<protein>
    <submittedName>
        <fullName evidence="1">Uncharacterized protein</fullName>
    </submittedName>
</protein>